<evidence type="ECO:0000313" key="2">
    <source>
        <dbReference type="Proteomes" id="UP000515129"/>
    </source>
</evidence>
<dbReference type="Proteomes" id="UP000515129">
    <property type="component" value="Chromosome 45"/>
</dbReference>
<dbReference type="RefSeq" id="XP_026089178.1">
    <property type="nucleotide sequence ID" value="XM_026233393.1"/>
</dbReference>
<organism evidence="2 3">
    <name type="scientific">Carassius auratus</name>
    <name type="common">Goldfish</name>
    <dbReference type="NCBI Taxonomy" id="7957"/>
    <lineage>
        <taxon>Eukaryota</taxon>
        <taxon>Metazoa</taxon>
        <taxon>Chordata</taxon>
        <taxon>Craniata</taxon>
        <taxon>Vertebrata</taxon>
        <taxon>Euteleostomi</taxon>
        <taxon>Actinopterygii</taxon>
        <taxon>Neopterygii</taxon>
        <taxon>Teleostei</taxon>
        <taxon>Ostariophysi</taxon>
        <taxon>Cypriniformes</taxon>
        <taxon>Cyprinidae</taxon>
        <taxon>Cyprininae</taxon>
        <taxon>Carassius</taxon>
    </lineage>
</organism>
<reference evidence="3" key="1">
    <citation type="submission" date="2025-08" db="UniProtKB">
        <authorList>
            <consortium name="RefSeq"/>
        </authorList>
    </citation>
    <scope>IDENTIFICATION</scope>
    <source>
        <strain evidence="3">Wakin</strain>
        <tissue evidence="3">Muscle</tissue>
    </source>
</reference>
<name>A0A6P6LXL7_CARAU</name>
<evidence type="ECO:0000313" key="3">
    <source>
        <dbReference type="RefSeq" id="XP_026089178.1"/>
    </source>
</evidence>
<evidence type="ECO:0000256" key="1">
    <source>
        <dbReference type="SAM" id="SignalP"/>
    </source>
</evidence>
<dbReference type="InterPro" id="IPR017850">
    <property type="entry name" value="Alkaline_phosphatase_core_sf"/>
</dbReference>
<dbReference type="OrthoDB" id="415411at2759"/>
<protein>
    <submittedName>
        <fullName evidence="3">Ectonucleotide pyrophosphatase/phosphodiesterase family member 7-like</fullName>
    </submittedName>
</protein>
<dbReference type="PANTHER" id="PTHR10151">
    <property type="entry name" value="ECTONUCLEOTIDE PYROPHOSPHATASE/PHOSPHODIESTERASE"/>
    <property type="match status" value="1"/>
</dbReference>
<dbReference type="GeneID" id="113063175"/>
<sequence>MKSELLLVLALFLCVSSKPLSKRRMSNKLLLISFDGFRWDYDQDVDTPNLDKLVKEGVKAKYINPPAITMTSPSHFTTITGRWIEDHGVVHNLMFNVTTGLRLTHKATLKRSEWWDNGPLPLWITAQNQGLKTASFFYPGGGVNYSGQAVDRSVVGYQGQPDDNETEWRQNIDTVMGWFTKEDFDFVTLYYGEPDNVGHAFGPETPERKKIIEQIDRTIGYLREAIHKSGLTDHLNVILTSDHGMTTVKMDSEVEEIKLSKYMSLLNLSRFDLLDYGGFGMITPKEGKQQEVYDALKNAHPNLTVYKKEEIPEHFHIRKHERIQPIVLLADLGFNINSKIILHINKGDHGYSNEEMDMKMIFRAFGPDFRDNFLAEPFDSVSIYPLMCKLLGVVPEANNGSLSDTKDMLVDHVEAGGSSGRIKMSFMLLVLMIIILSLI</sequence>
<dbReference type="SUPFAM" id="SSF53649">
    <property type="entry name" value="Alkaline phosphatase-like"/>
    <property type="match status" value="1"/>
</dbReference>
<dbReference type="CDD" id="cd16018">
    <property type="entry name" value="Enpp"/>
    <property type="match status" value="1"/>
</dbReference>
<dbReference type="InterPro" id="IPR002591">
    <property type="entry name" value="Phosphodiest/P_Trfase"/>
</dbReference>
<feature type="chain" id="PRO_5028380885" evidence="1">
    <location>
        <begin position="18"/>
        <end position="439"/>
    </location>
</feature>
<accession>A0A6P6LXL7</accession>
<dbReference type="Gene3D" id="3.40.720.10">
    <property type="entry name" value="Alkaline Phosphatase, subunit A"/>
    <property type="match status" value="1"/>
</dbReference>
<keyword evidence="1" id="KW-0732">Signal</keyword>
<feature type="signal peptide" evidence="1">
    <location>
        <begin position="1"/>
        <end position="17"/>
    </location>
</feature>
<dbReference type="AlphaFoldDB" id="A0A6P6LXL7"/>
<dbReference type="Pfam" id="PF01663">
    <property type="entry name" value="Phosphodiest"/>
    <property type="match status" value="1"/>
</dbReference>
<dbReference type="Gene3D" id="3.30.1360.180">
    <property type="match status" value="1"/>
</dbReference>
<keyword evidence="2" id="KW-1185">Reference proteome</keyword>
<dbReference type="KEGG" id="caua:113063175"/>
<gene>
    <name evidence="3" type="primary">LOC113063175</name>
</gene>
<proteinExistence type="predicted"/>
<dbReference type="PANTHER" id="PTHR10151:SF65">
    <property type="entry name" value="ECTONUCLEOTIDE PYROPHOSPHATASE_PHOSPHODIESTERASE FAMILY MEMBER 7-LIKE PRECURSOR"/>
    <property type="match status" value="1"/>
</dbReference>